<dbReference type="Proteomes" id="UP000452188">
    <property type="component" value="Unassembled WGS sequence"/>
</dbReference>
<evidence type="ECO:0000256" key="3">
    <source>
        <dbReference type="ARBA" id="ARBA00022989"/>
    </source>
</evidence>
<proteinExistence type="predicted"/>
<feature type="transmembrane region" description="Helical" evidence="5">
    <location>
        <begin position="16"/>
        <end position="33"/>
    </location>
</feature>
<evidence type="ECO:0000256" key="4">
    <source>
        <dbReference type="ARBA" id="ARBA00023136"/>
    </source>
</evidence>
<evidence type="ECO:0000256" key="5">
    <source>
        <dbReference type="SAM" id="Phobius"/>
    </source>
</evidence>
<dbReference type="GO" id="GO:0016020">
    <property type="term" value="C:membrane"/>
    <property type="evidence" value="ECO:0007669"/>
    <property type="project" value="UniProtKB-SubCell"/>
</dbReference>
<dbReference type="GO" id="GO:0034257">
    <property type="term" value="F:nicotinamide riboside transmembrane transporter activity"/>
    <property type="evidence" value="ECO:0007669"/>
    <property type="project" value="InterPro"/>
</dbReference>
<evidence type="ECO:0000313" key="6">
    <source>
        <dbReference type="EMBL" id="MRG74570.1"/>
    </source>
</evidence>
<organism evidence="6 7">
    <name type="scientific">Limosilactobacillus reuteri</name>
    <name type="common">Lactobacillus reuteri</name>
    <dbReference type="NCBI Taxonomy" id="1598"/>
    <lineage>
        <taxon>Bacteria</taxon>
        <taxon>Bacillati</taxon>
        <taxon>Bacillota</taxon>
        <taxon>Bacilli</taxon>
        <taxon>Lactobacillales</taxon>
        <taxon>Lactobacillaceae</taxon>
        <taxon>Limosilactobacillus</taxon>
    </lineage>
</organism>
<accession>A0AAW9U2V2</accession>
<sequence length="183" mass="20468">MGAGGYDSEGNRVSSHAINGLLGSISVIAYVIINVSAGHYWSVLDQLVFLFLIDLPLLKNWRTWSGKSTEIKGLTKMGWLYVIVAILAAWFVLYYVGIYLHDTNPLWDALALAIGGTASWLCFRQYSTTYTLWLISDFVNVLLWFTALKDGYSQAALPMLAMTLFYTATAIVGKINWRPNKVQ</sequence>
<comment type="subcellular location">
    <subcellularLocation>
        <location evidence="1">Membrane</location>
        <topology evidence="1">Multi-pass membrane protein</topology>
    </subcellularLocation>
</comment>
<dbReference type="InterPro" id="IPR006419">
    <property type="entry name" value="NMN_transpt_PnuC"/>
</dbReference>
<dbReference type="EMBL" id="WJMV01000003">
    <property type="protein sequence ID" value="MRG74570.1"/>
    <property type="molecule type" value="Genomic_DNA"/>
</dbReference>
<feature type="transmembrane region" description="Helical" evidence="5">
    <location>
        <begin position="106"/>
        <end position="123"/>
    </location>
</feature>
<keyword evidence="2 5" id="KW-0812">Transmembrane</keyword>
<protein>
    <submittedName>
        <fullName evidence="6">Nicotinamide riboside transporter PnuC</fullName>
    </submittedName>
</protein>
<evidence type="ECO:0000256" key="2">
    <source>
        <dbReference type="ARBA" id="ARBA00022692"/>
    </source>
</evidence>
<feature type="transmembrane region" description="Helical" evidence="5">
    <location>
        <begin position="79"/>
        <end position="100"/>
    </location>
</feature>
<keyword evidence="3 5" id="KW-1133">Transmembrane helix</keyword>
<keyword evidence="4 5" id="KW-0472">Membrane</keyword>
<comment type="caution">
    <text evidence="6">The sequence shown here is derived from an EMBL/GenBank/DDBJ whole genome shotgun (WGS) entry which is preliminary data.</text>
</comment>
<dbReference type="AlphaFoldDB" id="A0AAW9U2V2"/>
<reference evidence="6 7" key="1">
    <citation type="submission" date="2019-11" db="EMBL/GenBank/DDBJ databases">
        <title>Draft genome sequence of 12 host-associated Lactobacillus reuteri rodent strains.</title>
        <authorList>
            <person name="Zhang S."/>
            <person name="Ozcam M."/>
            <person name="Van Pijkeren J.P."/>
        </authorList>
    </citation>
    <scope>NUCLEOTIDE SEQUENCE [LARGE SCALE GENOMIC DNA]</scope>
    <source>
        <strain evidence="6 7">6799jm-1</strain>
    </source>
</reference>
<feature type="transmembrane region" description="Helical" evidence="5">
    <location>
        <begin position="159"/>
        <end position="177"/>
    </location>
</feature>
<dbReference type="NCBIfam" id="TIGR01528">
    <property type="entry name" value="NMN_trans_PnuC"/>
    <property type="match status" value="1"/>
</dbReference>
<evidence type="ECO:0000313" key="7">
    <source>
        <dbReference type="Proteomes" id="UP000452188"/>
    </source>
</evidence>
<feature type="transmembrane region" description="Helical" evidence="5">
    <location>
        <begin position="130"/>
        <end position="147"/>
    </location>
</feature>
<name>A0AAW9U2V2_LIMRT</name>
<evidence type="ECO:0000256" key="1">
    <source>
        <dbReference type="ARBA" id="ARBA00004141"/>
    </source>
</evidence>
<gene>
    <name evidence="6" type="ORF">GIX79_02125</name>
</gene>
<feature type="transmembrane region" description="Helical" evidence="5">
    <location>
        <begin position="39"/>
        <end position="58"/>
    </location>
</feature>
<dbReference type="Pfam" id="PF04973">
    <property type="entry name" value="NMN_transporter"/>
    <property type="match status" value="1"/>
</dbReference>